<evidence type="ECO:0000256" key="6">
    <source>
        <dbReference type="RuleBase" id="RU000716"/>
    </source>
</evidence>
<evidence type="ECO:0000259" key="7">
    <source>
        <dbReference type="Pfam" id="PF04542"/>
    </source>
</evidence>
<keyword evidence="4 6" id="KW-0238">DNA-binding</keyword>
<dbReference type="PANTHER" id="PTHR43133">
    <property type="entry name" value="RNA POLYMERASE ECF-TYPE SIGMA FACTO"/>
    <property type="match status" value="1"/>
</dbReference>
<keyword evidence="5 6" id="KW-0804">Transcription</keyword>
<proteinExistence type="inferred from homology"/>
<dbReference type="Pfam" id="PF04542">
    <property type="entry name" value="Sigma70_r2"/>
    <property type="match status" value="1"/>
</dbReference>
<dbReference type="InterPro" id="IPR013325">
    <property type="entry name" value="RNA_pol_sigma_r2"/>
</dbReference>
<dbReference type="InterPro" id="IPR013324">
    <property type="entry name" value="RNA_pol_sigma_r3/r4-like"/>
</dbReference>
<evidence type="ECO:0000256" key="2">
    <source>
        <dbReference type="ARBA" id="ARBA00023015"/>
    </source>
</evidence>
<dbReference type="CDD" id="cd06171">
    <property type="entry name" value="Sigma70_r4"/>
    <property type="match status" value="1"/>
</dbReference>
<dbReference type="SUPFAM" id="SSF88659">
    <property type="entry name" value="Sigma3 and sigma4 domains of RNA polymerase sigma factors"/>
    <property type="match status" value="1"/>
</dbReference>
<protein>
    <recommendedName>
        <fullName evidence="6">RNA polymerase sigma factor</fullName>
    </recommendedName>
</protein>
<evidence type="ECO:0000313" key="10">
    <source>
        <dbReference type="Proteomes" id="UP000619260"/>
    </source>
</evidence>
<keyword evidence="3 6" id="KW-0731">Sigma factor</keyword>
<comment type="similarity">
    <text evidence="1 6">Belongs to the sigma-70 factor family. ECF subfamily.</text>
</comment>
<dbReference type="PANTHER" id="PTHR43133:SF52">
    <property type="entry name" value="ECF RNA POLYMERASE SIGMA FACTOR SIGL"/>
    <property type="match status" value="1"/>
</dbReference>
<dbReference type="Gene3D" id="1.10.1740.10">
    <property type="match status" value="1"/>
</dbReference>
<evidence type="ECO:0000256" key="3">
    <source>
        <dbReference type="ARBA" id="ARBA00023082"/>
    </source>
</evidence>
<dbReference type="NCBIfam" id="TIGR02937">
    <property type="entry name" value="sigma70-ECF"/>
    <property type="match status" value="1"/>
</dbReference>
<dbReference type="Pfam" id="PF04545">
    <property type="entry name" value="Sigma70_r4"/>
    <property type="match status" value="1"/>
</dbReference>
<dbReference type="InterPro" id="IPR000838">
    <property type="entry name" value="RNA_pol_sigma70_ECF_CS"/>
</dbReference>
<reference evidence="9" key="1">
    <citation type="submission" date="2021-01" db="EMBL/GenBank/DDBJ databases">
        <title>Whole genome shotgun sequence of Virgisporangium aliadipatigenens NBRC 105644.</title>
        <authorList>
            <person name="Komaki H."/>
            <person name="Tamura T."/>
        </authorList>
    </citation>
    <scope>NUCLEOTIDE SEQUENCE</scope>
    <source>
        <strain evidence="9">NBRC 105644</strain>
    </source>
</reference>
<dbReference type="Proteomes" id="UP000619260">
    <property type="component" value="Unassembled WGS sequence"/>
</dbReference>
<dbReference type="Gene3D" id="1.10.10.10">
    <property type="entry name" value="Winged helix-like DNA-binding domain superfamily/Winged helix DNA-binding domain"/>
    <property type="match status" value="1"/>
</dbReference>
<dbReference type="PROSITE" id="PS01063">
    <property type="entry name" value="SIGMA70_ECF"/>
    <property type="match status" value="1"/>
</dbReference>
<evidence type="ECO:0000256" key="4">
    <source>
        <dbReference type="ARBA" id="ARBA00023125"/>
    </source>
</evidence>
<dbReference type="InterPro" id="IPR036388">
    <property type="entry name" value="WH-like_DNA-bd_sf"/>
</dbReference>
<dbReference type="EMBL" id="BOPF01000035">
    <property type="protein sequence ID" value="GIJ50348.1"/>
    <property type="molecule type" value="Genomic_DNA"/>
</dbReference>
<dbReference type="InterPro" id="IPR014284">
    <property type="entry name" value="RNA_pol_sigma-70_dom"/>
</dbReference>
<dbReference type="InterPro" id="IPR007630">
    <property type="entry name" value="RNA_pol_sigma70_r4"/>
</dbReference>
<dbReference type="InterPro" id="IPR007627">
    <property type="entry name" value="RNA_pol_sigma70_r2"/>
</dbReference>
<dbReference type="GO" id="GO:0006352">
    <property type="term" value="P:DNA-templated transcription initiation"/>
    <property type="evidence" value="ECO:0007669"/>
    <property type="project" value="InterPro"/>
</dbReference>
<dbReference type="InterPro" id="IPR039425">
    <property type="entry name" value="RNA_pol_sigma-70-like"/>
</dbReference>
<evidence type="ECO:0000259" key="8">
    <source>
        <dbReference type="Pfam" id="PF04545"/>
    </source>
</evidence>
<evidence type="ECO:0000256" key="5">
    <source>
        <dbReference type="ARBA" id="ARBA00023163"/>
    </source>
</evidence>
<dbReference type="AlphaFoldDB" id="A0A8J3YV90"/>
<dbReference type="GO" id="GO:0016987">
    <property type="term" value="F:sigma factor activity"/>
    <property type="evidence" value="ECO:0007669"/>
    <property type="project" value="UniProtKB-KW"/>
</dbReference>
<name>A0A8J3YV90_9ACTN</name>
<gene>
    <name evidence="9" type="ORF">Val02_72340</name>
</gene>
<evidence type="ECO:0000256" key="1">
    <source>
        <dbReference type="ARBA" id="ARBA00010641"/>
    </source>
</evidence>
<feature type="domain" description="RNA polymerase sigma-70 region 2" evidence="7">
    <location>
        <begin position="43"/>
        <end position="109"/>
    </location>
</feature>
<sequence length="197" mass="22315">MRAWPDTTDRGGNGDMRDAIGNSCGAAHGLLRPVGADDALREMYRDHTTPLLRYLLRLTHGDQHRAEDIVQETLLRAWRHPEARAPDGRWRRSWLFAVARNLAIDHMRAVRPTEPVREFVDPDNALDRAIDVAEVRAALATLPDRLRGVLVEVYLRDRSGPEAARVLGIPEGTVKSRMFHALRALRQTLEARGYRFG</sequence>
<accession>A0A8J3YV90</accession>
<comment type="caution">
    <text evidence="9">The sequence shown here is derived from an EMBL/GenBank/DDBJ whole genome shotgun (WGS) entry which is preliminary data.</text>
</comment>
<feature type="domain" description="RNA polymerase sigma-70 region 4" evidence="8">
    <location>
        <begin position="138"/>
        <end position="187"/>
    </location>
</feature>
<organism evidence="9 10">
    <name type="scientific">Virgisporangium aliadipatigenens</name>
    <dbReference type="NCBI Taxonomy" id="741659"/>
    <lineage>
        <taxon>Bacteria</taxon>
        <taxon>Bacillati</taxon>
        <taxon>Actinomycetota</taxon>
        <taxon>Actinomycetes</taxon>
        <taxon>Micromonosporales</taxon>
        <taxon>Micromonosporaceae</taxon>
        <taxon>Virgisporangium</taxon>
    </lineage>
</organism>
<dbReference type="SUPFAM" id="SSF88946">
    <property type="entry name" value="Sigma2 domain of RNA polymerase sigma factors"/>
    <property type="match status" value="1"/>
</dbReference>
<evidence type="ECO:0000313" key="9">
    <source>
        <dbReference type="EMBL" id="GIJ50348.1"/>
    </source>
</evidence>
<dbReference type="GO" id="GO:0003677">
    <property type="term" value="F:DNA binding"/>
    <property type="evidence" value="ECO:0007669"/>
    <property type="project" value="UniProtKB-KW"/>
</dbReference>
<keyword evidence="2 6" id="KW-0805">Transcription regulation</keyword>
<keyword evidence="10" id="KW-1185">Reference proteome</keyword>